<dbReference type="Pfam" id="PF20148">
    <property type="entry name" value="DUF6531"/>
    <property type="match status" value="1"/>
</dbReference>
<organism evidence="4 5">
    <name type="scientific">Nonomuraea montanisoli</name>
    <dbReference type="NCBI Taxonomy" id="2741721"/>
    <lineage>
        <taxon>Bacteria</taxon>
        <taxon>Bacillati</taxon>
        <taxon>Actinomycetota</taxon>
        <taxon>Actinomycetes</taxon>
        <taxon>Streptosporangiales</taxon>
        <taxon>Streptosporangiaceae</taxon>
        <taxon>Nonomuraea</taxon>
    </lineage>
</organism>
<dbReference type="Gene3D" id="2.170.16.10">
    <property type="entry name" value="Hedgehog/Intein (Hint) domain"/>
    <property type="match status" value="1"/>
</dbReference>
<dbReference type="InterPro" id="IPR013783">
    <property type="entry name" value="Ig-like_fold"/>
</dbReference>
<dbReference type="InterPro" id="IPR022385">
    <property type="entry name" value="Rhs_assc_core"/>
</dbReference>
<dbReference type="SUPFAM" id="SSF49899">
    <property type="entry name" value="Concanavalin A-like lectins/glucanases"/>
    <property type="match status" value="1"/>
</dbReference>
<dbReference type="InterPro" id="IPR013320">
    <property type="entry name" value="ConA-like_dom_sf"/>
</dbReference>
<dbReference type="InterPro" id="IPR056823">
    <property type="entry name" value="TEN-like_YD-shell"/>
</dbReference>
<feature type="compositionally biased region" description="Low complexity" evidence="2">
    <location>
        <begin position="2233"/>
        <end position="2244"/>
    </location>
</feature>
<dbReference type="InterPro" id="IPR006530">
    <property type="entry name" value="YD"/>
</dbReference>
<dbReference type="SUPFAM" id="SSF51294">
    <property type="entry name" value="Hedgehog/intein (Hint) domain"/>
    <property type="match status" value="1"/>
</dbReference>
<proteinExistence type="predicted"/>
<feature type="domain" description="Hint" evidence="3">
    <location>
        <begin position="2437"/>
        <end position="2542"/>
    </location>
</feature>
<evidence type="ECO:0000313" key="4">
    <source>
        <dbReference type="EMBL" id="NUW29822.1"/>
    </source>
</evidence>
<dbReference type="Pfam" id="PF13385">
    <property type="entry name" value="Laminin_G_3"/>
    <property type="match status" value="1"/>
</dbReference>
<name>A0A7Y6M0C5_9ACTN</name>
<evidence type="ECO:0000256" key="1">
    <source>
        <dbReference type="ARBA" id="ARBA00022737"/>
    </source>
</evidence>
<dbReference type="RefSeq" id="WP_175587331.1">
    <property type="nucleotide sequence ID" value="NZ_JABWGN010000001.1"/>
</dbReference>
<dbReference type="InterPro" id="IPR028920">
    <property type="entry name" value="Tox-ART-HYD1_dom"/>
</dbReference>
<dbReference type="CDD" id="cd00081">
    <property type="entry name" value="Hint"/>
    <property type="match status" value="1"/>
</dbReference>
<feature type="region of interest" description="Disordered" evidence="2">
    <location>
        <begin position="46"/>
        <end position="125"/>
    </location>
</feature>
<gene>
    <name evidence="4" type="ORF">HTZ77_00020</name>
</gene>
<evidence type="ECO:0000259" key="3">
    <source>
        <dbReference type="SMART" id="SM00306"/>
    </source>
</evidence>
<feature type="region of interest" description="Disordered" evidence="2">
    <location>
        <begin position="2141"/>
        <end position="2165"/>
    </location>
</feature>
<protein>
    <recommendedName>
        <fullName evidence="3">Hint domain-containing protein</fullName>
    </recommendedName>
</protein>
<dbReference type="PROSITE" id="PS50818">
    <property type="entry name" value="INTEIN_C_TER"/>
    <property type="match status" value="1"/>
</dbReference>
<dbReference type="PANTHER" id="PTHR32305:SF15">
    <property type="entry name" value="PROTEIN RHSA-RELATED"/>
    <property type="match status" value="1"/>
</dbReference>
<dbReference type="Pfam" id="PF05593">
    <property type="entry name" value="RHS_repeat"/>
    <property type="match status" value="3"/>
</dbReference>
<feature type="region of interest" description="Disordered" evidence="2">
    <location>
        <begin position="2233"/>
        <end position="2340"/>
    </location>
</feature>
<feature type="compositionally biased region" description="Low complexity" evidence="2">
    <location>
        <begin position="104"/>
        <end position="121"/>
    </location>
</feature>
<evidence type="ECO:0000256" key="2">
    <source>
        <dbReference type="SAM" id="MobiDB-lite"/>
    </source>
</evidence>
<feature type="compositionally biased region" description="Low complexity" evidence="2">
    <location>
        <begin position="2282"/>
        <end position="2295"/>
    </location>
</feature>
<dbReference type="GO" id="GO:0005975">
    <property type="term" value="P:carbohydrate metabolic process"/>
    <property type="evidence" value="ECO:0007669"/>
    <property type="project" value="UniProtKB-ARBA"/>
</dbReference>
<dbReference type="InterPro" id="IPR036844">
    <property type="entry name" value="Hint_dom_sf"/>
</dbReference>
<comment type="caution">
    <text evidence="4">The sequence shown here is derived from an EMBL/GenBank/DDBJ whole genome shotgun (WGS) entry which is preliminary data.</text>
</comment>
<dbReference type="Pfam" id="PF07591">
    <property type="entry name" value="PT-HINT"/>
    <property type="match status" value="1"/>
</dbReference>
<keyword evidence="1" id="KW-0677">Repeat</keyword>
<keyword evidence="5" id="KW-1185">Reference proteome</keyword>
<dbReference type="Pfam" id="PF25023">
    <property type="entry name" value="TEN_YD-shell"/>
    <property type="match status" value="2"/>
</dbReference>
<reference evidence="4 5" key="1">
    <citation type="submission" date="2020-06" db="EMBL/GenBank/DDBJ databases">
        <title>Nonomuraea sp. SMC257, a novel actinomycete isolated from soil.</title>
        <authorList>
            <person name="Chanama M."/>
        </authorList>
    </citation>
    <scope>NUCLEOTIDE SEQUENCE [LARGE SCALE GENOMIC DNA]</scope>
    <source>
        <strain evidence="4 5">SMC257</strain>
    </source>
</reference>
<dbReference type="PANTHER" id="PTHR32305">
    <property type="match status" value="1"/>
</dbReference>
<dbReference type="Gene3D" id="2.180.10.10">
    <property type="entry name" value="RHS repeat-associated core"/>
    <property type="match status" value="7"/>
</dbReference>
<dbReference type="Gene3D" id="2.60.40.10">
    <property type="entry name" value="Immunoglobulins"/>
    <property type="match status" value="1"/>
</dbReference>
<dbReference type="NCBIfam" id="TIGR03696">
    <property type="entry name" value="Rhs_assc_core"/>
    <property type="match status" value="1"/>
</dbReference>
<evidence type="ECO:0000313" key="5">
    <source>
        <dbReference type="Proteomes" id="UP000586042"/>
    </source>
</evidence>
<dbReference type="InterPro" id="IPR030934">
    <property type="entry name" value="Intein_C"/>
</dbReference>
<dbReference type="InterPro" id="IPR045351">
    <property type="entry name" value="DUF6531"/>
</dbReference>
<dbReference type="InterPro" id="IPR003587">
    <property type="entry name" value="Hint_dom_N"/>
</dbReference>
<accession>A0A7Y6M0C5</accession>
<dbReference type="EMBL" id="JABWGN010000001">
    <property type="protein sequence ID" value="NUW29822.1"/>
    <property type="molecule type" value="Genomic_DNA"/>
</dbReference>
<dbReference type="Gene3D" id="2.60.120.200">
    <property type="match status" value="1"/>
</dbReference>
<sequence length="2698" mass="289843">MRRLLPWDRRARILVITLLAVMLPGLLGLDPQPVVAAASVEVPQAAGGSAETPKQSWGTAAGLPSLAPANATRTTADPGTPKGKAKPLKKALPQEERSGLVRVRSTASSRQTSPTPSPTATKAGVASTQACGPWAPCDPPCGSYSPWQKGVYVAYGTYVAAGQRIWKAIQNIPANLNIYPPHEQPTGWMQIGDCPKPQPPTVTSMSPDNGIQIMSTTPTLAVTATTWYTGKISYEFEICETPWMSRCSNHNPYCCNESSSWTIPEGTLAWGRQYWWRVKVTDASTIGGQSRYSQEYTLVVGVRQPTITSQLSIRGINGQEFNQQSGNYTTTSTDAVVAAAGPPLSVVRSFNSMDPRRDGAFGAGWATRWDMRITAENVAGREAALVNYPDGRQVRFAKKSDGAYQPPPGMYATLSKGSDGSWRLMDKSSTSYLFDSGGRLLKVTDNRGRVQELTYGTDGKLSKVTAPGGRSLTFSWTGAHVTAVSTDAVDGKPLTWSYTYNGDVLEKVCDPADGCTLYEHSPGSLYRSTILDSDPLGYWRLGEQEGYQGKDLGWGAEDIFYSQVTLGRSGALAGTADTAVDISASTSENIRLPNGIIPRVGKWASVETWFKTTGTGTIMRAHAYYDTTSSPLLQITSAGKLSASLHQTTTPIVSNATVTDGAWHHVVLAAGGDVQTLYLDGQAAGTLNAPITGTSALDYLDVGGGGLTASIDEIAIYDRPLSAAEVARHYAARLQAPYLLTKITLPSGRVWAVNTYDPATERIKTHTDQHGGTWQLGERTVDRAAGTSTVVVTDPKNEKITAVHDAWRGYRLMSKTDQLGKETKYYYDSGGFLYERIDPNNNWTTWQNDERGNTLSTETCRTVDSCQTAYMEYYLNKDDKFDLRNDRVLKVRDARSASSTDNTYATTFEYNQYGEQTKQITPATPDFPNGRSATIAYTDGTEPAVRGGTTPAGLVKSRTDARNNTTSYRYTSAGDLAEQTMPEGLVIASEFDVLGRVTSETEISKAQPDGAKTTYTYDLLGRVATQTSPGVKNEVTGVTHTAQTTYAYDPDSNTLSETVKDLTGGDQEQVFGYTYDTHGREETATDPEGGVIRTAWDEIGGKVTVTDELGSIFGYTYTKRGELASRTLKNWTGSPVAPTAPKEITLESFSYDDGGRLATRKDAMGRTTSYTYYRDDLLSETTATDAKLNGLTTTTNVVLERNTYDAAGNVTRQVAGGNKVRVDYVYDAAGRLTSETLDPDELGRKTGYTYDANGNILASKQSAADTTRVETTEYAYDKEDRLVRQTVKNDGADVTTTWKVDDRGLVVEAVDPRGNASGADAAAFTTTLRYDLNDQLIEVKSPPVKVEKAGAARDDRVTTKFGYDAVGRQTHAVDPEGRITTSGFDRAGQLRSVTGMPYTPPGGTAVTPKVLYEYDKAGRLTKTTNPRGQVTTIEYDALDNPVRATDPPAAQGQPAGQWISDYDLLGEELAAIDPTGARTEATYDDLGRRITSTLVERKPTNAAYVTKYEYNDASALTKVTPPSNKSTTYTVNAASEVRTETDPVTNTSTFDYDVVGRPAKVTNALGNALIADYDLAGRLTGLKNVDKQGATVKTRGYGYDLASNLTKVTSGEGHVTKRTFDATNQLTELVEPVSDTESITTSFGYDASGARTRLTDGRGNATWTAYNTLGLIETLTEPSTTAHPNLADRTWTHVYDVAGNETALIQPGGVRLDREFDQLDRVTKVSGSGEGLYTDDKTYGYDLADRVTKMNDQVLEYNDRSLLTKVSGPTGQTSAFAYDSMGNPAQQIDASGTTTYTWDDDNRLRTVTDPVSGRTNTYDYDKADRLSTVSSTNPVNTQVYTYDAVDRVATHTLKNSTGGQLAKITYGWDKDDNLTSKITEGTAGAGNNTYGYDHAGRLTSWKGPDGTTTTYKWDASGNRIQAGNKTYTYDERNRLTSGDGTDYTYTPRGTLATETKNGTTKHLTFDAFDRLINDGDATYTYDAFDRMATRQTRTTQQRFAYAGLSNDVVAITDQAGAVQSKYGRDPFGGLVSVKEGANAALGAFTDIHDDLVGTFSGTALSGSTAYNPYGEVLAQTGTKSALGYQGEYTDPDSGKVNMHARWYQPGTGSFGSRDTWTLSAEPSIQANRYAYVNGGPLSNIDPTGHHPDSGGGQTMSASIGGRGSTTGGVGNAAPALGGAAAAAGARAAMSRAVAAVVAAARAAQIAIKAAVISGRLAREAGRAARAAAVAAAAASKASSQGKGAVKPGGKTSTTSSSYGDDRREPRQPVKPKTKVRGKPQDQRPTTTTSTPHQQPRGCSAAGSCGQPKCSSPACRKIPTQNLDDKKGRKPTKQSTIHGPCKSPCTPPPCPESRCGTPKNCAPGQPCAHPDQIFINGDAVAELYGVDPNAYENPIINCDASRYGTGTCEDGVAAVDPENTEIESGDPPPPPIFNCDTGNSFVEGTKVLMADGGAKPIENVKIGDKVLAADPSTGRTEPQSVIALIAGQGMKRLVKITIDADGKKAELNGAVVATDNHPFWVPALKVWIPAGQLEPGMWLQTAAGTYVQIAAIASWTATQRVYNLTIDRAHTYHVVAGDQAVLVHNTNPDCETFYHYTNEDGMKGILDSGELRPSLKANNPKDARYGDGQYLSDIAPGTKTCGQLSYCFLRVPYAGRRFTHYVEIDVTGLDVVKGRDNVFVVPNDGPLDIRDRIRGWGRN</sequence>
<dbReference type="InterPro" id="IPR031325">
    <property type="entry name" value="RHS_repeat"/>
</dbReference>
<dbReference type="NCBIfam" id="TIGR01643">
    <property type="entry name" value="YD_repeat_2x"/>
    <property type="match status" value="5"/>
</dbReference>
<dbReference type="Pfam" id="PF15633">
    <property type="entry name" value="Tox-ART-HYD1"/>
    <property type="match status" value="1"/>
</dbReference>
<dbReference type="Proteomes" id="UP000586042">
    <property type="component" value="Unassembled WGS sequence"/>
</dbReference>
<dbReference type="InterPro" id="IPR050708">
    <property type="entry name" value="T6SS_VgrG/RHS"/>
</dbReference>
<dbReference type="SMART" id="SM00306">
    <property type="entry name" value="HintN"/>
    <property type="match status" value="1"/>
</dbReference>